<dbReference type="AlphaFoldDB" id="A0ABD2QNS5"/>
<keyword evidence="3" id="KW-1185">Reference proteome</keyword>
<accession>A0ABD2QNS5</accession>
<organism evidence="2 3">
    <name type="scientific">Cichlidogyrus casuarinus</name>
    <dbReference type="NCBI Taxonomy" id="1844966"/>
    <lineage>
        <taxon>Eukaryota</taxon>
        <taxon>Metazoa</taxon>
        <taxon>Spiralia</taxon>
        <taxon>Lophotrochozoa</taxon>
        <taxon>Platyhelminthes</taxon>
        <taxon>Monogenea</taxon>
        <taxon>Monopisthocotylea</taxon>
        <taxon>Dactylogyridea</taxon>
        <taxon>Ancyrocephalidae</taxon>
        <taxon>Cichlidogyrus</taxon>
    </lineage>
</organism>
<comment type="caution">
    <text evidence="2">The sequence shown here is derived from an EMBL/GenBank/DDBJ whole genome shotgun (WGS) entry which is preliminary data.</text>
</comment>
<gene>
    <name evidence="2" type="ORF">Ciccas_000236</name>
</gene>
<name>A0ABD2QNS5_9PLAT</name>
<proteinExistence type="predicted"/>
<evidence type="ECO:0000313" key="2">
    <source>
        <dbReference type="EMBL" id="KAL3321073.1"/>
    </source>
</evidence>
<dbReference type="EMBL" id="JBJKFK010000012">
    <property type="protein sequence ID" value="KAL3321073.1"/>
    <property type="molecule type" value="Genomic_DNA"/>
</dbReference>
<feature type="region of interest" description="Disordered" evidence="1">
    <location>
        <begin position="62"/>
        <end position="83"/>
    </location>
</feature>
<sequence>MLASMNPSSLKDGMRASCEGDLLSHDGSFKSLLEHLDKKEESEIDLSRAELTEITEDLNFQTLKTRAQGDTPAEEEESSVEQSDGIYSRILEAFFACFRAVSKFFNDDSSSIDNSKDDSFYQPRPCETTPQFPVPELPSEHSNNTVC</sequence>
<feature type="region of interest" description="Disordered" evidence="1">
    <location>
        <begin position="106"/>
        <end position="147"/>
    </location>
</feature>
<protein>
    <submittedName>
        <fullName evidence="2">Uncharacterized protein</fullName>
    </submittedName>
</protein>
<evidence type="ECO:0000256" key="1">
    <source>
        <dbReference type="SAM" id="MobiDB-lite"/>
    </source>
</evidence>
<evidence type="ECO:0000313" key="3">
    <source>
        <dbReference type="Proteomes" id="UP001626550"/>
    </source>
</evidence>
<dbReference type="Proteomes" id="UP001626550">
    <property type="component" value="Unassembled WGS sequence"/>
</dbReference>
<reference evidence="2 3" key="1">
    <citation type="submission" date="2024-11" db="EMBL/GenBank/DDBJ databases">
        <title>Adaptive evolution of stress response genes in parasites aligns with host niche diversity.</title>
        <authorList>
            <person name="Hahn C."/>
            <person name="Resl P."/>
        </authorList>
    </citation>
    <scope>NUCLEOTIDE SEQUENCE [LARGE SCALE GENOMIC DNA]</scope>
    <source>
        <strain evidence="2">EGGRZ-B1_66</strain>
        <tissue evidence="2">Body</tissue>
    </source>
</reference>